<dbReference type="EMBL" id="BMFA01000004">
    <property type="protein sequence ID" value="GGB43809.1"/>
    <property type="molecule type" value="Genomic_DNA"/>
</dbReference>
<protein>
    <recommendedName>
        <fullName evidence="1">MoeA C-terminal domain-containing protein</fullName>
    </recommendedName>
</protein>
<dbReference type="Pfam" id="PF03454">
    <property type="entry name" value="MoeA_C"/>
    <property type="match status" value="1"/>
</dbReference>
<comment type="caution">
    <text evidence="2">The sequence shown here is derived from an EMBL/GenBank/DDBJ whole genome shotgun (WGS) entry which is preliminary data.</text>
</comment>
<dbReference type="Gene3D" id="2.40.340.10">
    <property type="entry name" value="MoeA, C-terminal, domain IV"/>
    <property type="match status" value="1"/>
</dbReference>
<gene>
    <name evidence="2" type="ORF">GCM10011316_14710</name>
</gene>
<dbReference type="InterPro" id="IPR005111">
    <property type="entry name" value="MoeA_C_domain_IV"/>
</dbReference>
<dbReference type="Proteomes" id="UP000605148">
    <property type="component" value="Unassembled WGS sequence"/>
</dbReference>
<name>A0A916THW4_9HYPH</name>
<evidence type="ECO:0000313" key="2">
    <source>
        <dbReference type="EMBL" id="GGB43809.1"/>
    </source>
</evidence>
<dbReference type="SUPFAM" id="SSF63867">
    <property type="entry name" value="MoeA C-terminal domain-like"/>
    <property type="match status" value="1"/>
</dbReference>
<proteinExistence type="predicted"/>
<feature type="domain" description="MoeA C-terminal" evidence="1">
    <location>
        <begin position="1"/>
        <end position="56"/>
    </location>
</feature>
<dbReference type="InterPro" id="IPR036688">
    <property type="entry name" value="MoeA_C_domain_IV_sf"/>
</dbReference>
<dbReference type="AlphaFoldDB" id="A0A916THW4"/>
<dbReference type="GO" id="GO:0032324">
    <property type="term" value="P:molybdopterin cofactor biosynthetic process"/>
    <property type="evidence" value="ECO:0007669"/>
    <property type="project" value="InterPro"/>
</dbReference>
<dbReference type="RefSeq" id="WP_172972051.1">
    <property type="nucleotide sequence ID" value="NZ_BMFA01000004.1"/>
</dbReference>
<evidence type="ECO:0000259" key="1">
    <source>
        <dbReference type="Pfam" id="PF03454"/>
    </source>
</evidence>
<reference evidence="2" key="1">
    <citation type="journal article" date="2014" name="Int. J. Syst. Evol. Microbiol.">
        <title>Complete genome sequence of Corynebacterium casei LMG S-19264T (=DSM 44701T), isolated from a smear-ripened cheese.</title>
        <authorList>
            <consortium name="US DOE Joint Genome Institute (JGI-PGF)"/>
            <person name="Walter F."/>
            <person name="Albersmeier A."/>
            <person name="Kalinowski J."/>
            <person name="Ruckert C."/>
        </authorList>
    </citation>
    <scope>NUCLEOTIDE SEQUENCE</scope>
    <source>
        <strain evidence="2">CGMCC 1.12426</strain>
    </source>
</reference>
<reference evidence="2" key="2">
    <citation type="submission" date="2020-09" db="EMBL/GenBank/DDBJ databases">
        <authorList>
            <person name="Sun Q."/>
            <person name="Zhou Y."/>
        </authorList>
    </citation>
    <scope>NUCLEOTIDE SEQUENCE</scope>
    <source>
        <strain evidence="2">CGMCC 1.12426</strain>
    </source>
</reference>
<keyword evidence="3" id="KW-1185">Reference proteome</keyword>
<organism evidence="2 3">
    <name type="scientific">Roseibium aquae</name>
    <dbReference type="NCBI Taxonomy" id="1323746"/>
    <lineage>
        <taxon>Bacteria</taxon>
        <taxon>Pseudomonadati</taxon>
        <taxon>Pseudomonadota</taxon>
        <taxon>Alphaproteobacteria</taxon>
        <taxon>Hyphomicrobiales</taxon>
        <taxon>Stappiaceae</taxon>
        <taxon>Roseibium</taxon>
    </lineage>
</organism>
<sequence length="59" mass="6107">MPVRWSERDSFGHPVLMRLGKGASASISSMAQAMGIAVVPPEIAMVAPGQALAVESLAE</sequence>
<accession>A0A916THW4</accession>
<evidence type="ECO:0000313" key="3">
    <source>
        <dbReference type="Proteomes" id="UP000605148"/>
    </source>
</evidence>